<protein>
    <recommendedName>
        <fullName evidence="4">Probable quinone oxidoreductase</fullName>
    </recommendedName>
    <alternativeName>
        <fullName evidence="3">NADPH:quinone reductase</fullName>
    </alternativeName>
</protein>
<dbReference type="InterPro" id="IPR036047">
    <property type="entry name" value="F-box-like_dom_sf"/>
</dbReference>
<reference evidence="6 7" key="2">
    <citation type="journal article" date="2021" name="Curr. Genet.">
        <title>Genetic response to nitrogen starvation in the aggressive Eucalyptus foliar pathogen Teratosphaeria destructans.</title>
        <authorList>
            <person name="Havenga M."/>
            <person name="Wingfield B.D."/>
            <person name="Wingfield M.J."/>
            <person name="Dreyer L.L."/>
            <person name="Roets F."/>
            <person name="Aylward J."/>
        </authorList>
    </citation>
    <scope>NUCLEOTIDE SEQUENCE [LARGE SCALE GENOMIC DNA]</scope>
    <source>
        <strain evidence="6">CMW44962</strain>
    </source>
</reference>
<dbReference type="SUPFAM" id="SSF51735">
    <property type="entry name" value="NAD(P)-binding Rossmann-fold domains"/>
    <property type="match status" value="1"/>
</dbReference>
<dbReference type="InterPro" id="IPR013149">
    <property type="entry name" value="ADH-like_C"/>
</dbReference>
<dbReference type="Gene3D" id="3.90.180.10">
    <property type="entry name" value="Medium-chain alcohol dehydrogenases, catalytic domain"/>
    <property type="match status" value="1"/>
</dbReference>
<dbReference type="GO" id="GO:0003960">
    <property type="term" value="F:quinone reductase (NADPH) activity"/>
    <property type="evidence" value="ECO:0007669"/>
    <property type="project" value="InterPro"/>
</dbReference>
<dbReference type="Gene3D" id="3.40.50.720">
    <property type="entry name" value="NAD(P)-binding Rossmann-like Domain"/>
    <property type="match status" value="1"/>
</dbReference>
<keyword evidence="1" id="KW-0521">NADP</keyword>
<dbReference type="Pfam" id="PF00646">
    <property type="entry name" value="F-box"/>
    <property type="match status" value="1"/>
</dbReference>
<name>A0A9W7SSQ3_9PEZI</name>
<dbReference type="SMART" id="SM00829">
    <property type="entry name" value="PKS_ER"/>
    <property type="match status" value="1"/>
</dbReference>
<dbReference type="CDD" id="cd05286">
    <property type="entry name" value="QOR2"/>
    <property type="match status" value="1"/>
</dbReference>
<dbReference type="InterPro" id="IPR001810">
    <property type="entry name" value="F-box_dom"/>
</dbReference>
<dbReference type="GO" id="GO:0008270">
    <property type="term" value="F:zinc ion binding"/>
    <property type="evidence" value="ECO:0007669"/>
    <property type="project" value="InterPro"/>
</dbReference>
<dbReference type="PROSITE" id="PS01162">
    <property type="entry name" value="QOR_ZETA_CRYSTAL"/>
    <property type="match status" value="1"/>
</dbReference>
<dbReference type="InterPro" id="IPR020843">
    <property type="entry name" value="ER"/>
</dbReference>
<evidence type="ECO:0000256" key="3">
    <source>
        <dbReference type="ARBA" id="ARBA00043088"/>
    </source>
</evidence>
<dbReference type="FunFam" id="3.40.50.720:FF:000053">
    <property type="entry name" value="Quinone oxidoreductase 1"/>
    <property type="match status" value="1"/>
</dbReference>
<gene>
    <name evidence="6" type="ORF">Tdes44962_MAKER02697</name>
</gene>
<evidence type="ECO:0000313" key="7">
    <source>
        <dbReference type="Proteomes" id="UP001138500"/>
    </source>
</evidence>
<reference evidence="6 7" key="1">
    <citation type="journal article" date="2018" name="IMA Fungus">
        <title>IMA Genome-F 10: Nine draft genome sequences of Claviceps purpurea s.lat., including C. arundinis, C. humidiphila, and C. cf. spartinae, pseudomolecules for the pitch canker pathogen Fusarium circinatum, draft genome of Davidsoniella eucalypti, Grosmannia galeiformis, Quambalaria eucalypti, and Teratosphaeria destructans.</title>
        <authorList>
            <person name="Wingfield B.D."/>
            <person name="Liu M."/>
            <person name="Nguyen H.D."/>
            <person name="Lane F.A."/>
            <person name="Morgan S.W."/>
            <person name="De Vos L."/>
            <person name="Wilken P.M."/>
            <person name="Duong T.A."/>
            <person name="Aylward J."/>
            <person name="Coetzee M.P."/>
            <person name="Dadej K."/>
            <person name="De Beer Z.W."/>
            <person name="Findlay W."/>
            <person name="Havenga M."/>
            <person name="Kolarik M."/>
            <person name="Menzies J.G."/>
            <person name="Naidoo K."/>
            <person name="Pochopski O."/>
            <person name="Shoukouhi P."/>
            <person name="Santana Q.C."/>
            <person name="Seifert K.A."/>
            <person name="Soal N."/>
            <person name="Steenkamp E.T."/>
            <person name="Tatham C.T."/>
            <person name="van der Nest M.A."/>
            <person name="Wingfield M.J."/>
        </authorList>
    </citation>
    <scope>NUCLEOTIDE SEQUENCE [LARGE SCALE GENOMIC DNA]</scope>
    <source>
        <strain evidence="6">CMW44962</strain>
    </source>
</reference>
<dbReference type="InterPro" id="IPR036291">
    <property type="entry name" value="NAD(P)-bd_dom_sf"/>
</dbReference>
<dbReference type="Proteomes" id="UP001138500">
    <property type="component" value="Unassembled WGS sequence"/>
</dbReference>
<keyword evidence="2" id="KW-0560">Oxidoreductase</keyword>
<dbReference type="GO" id="GO:0035925">
    <property type="term" value="F:mRNA 3'-UTR AU-rich region binding"/>
    <property type="evidence" value="ECO:0007669"/>
    <property type="project" value="TreeGrafter"/>
</dbReference>
<evidence type="ECO:0000313" key="6">
    <source>
        <dbReference type="EMBL" id="KAH9827943.1"/>
    </source>
</evidence>
<comment type="caution">
    <text evidence="6">The sequence shown here is derived from an EMBL/GenBank/DDBJ whole genome shotgun (WGS) entry which is preliminary data.</text>
</comment>
<dbReference type="PANTHER" id="PTHR48106">
    <property type="entry name" value="QUINONE OXIDOREDUCTASE PIG3-RELATED"/>
    <property type="match status" value="1"/>
</dbReference>
<dbReference type="SUPFAM" id="SSF50129">
    <property type="entry name" value="GroES-like"/>
    <property type="match status" value="1"/>
</dbReference>
<dbReference type="SMART" id="SM00256">
    <property type="entry name" value="FBOX"/>
    <property type="match status" value="1"/>
</dbReference>
<dbReference type="Pfam" id="PF08240">
    <property type="entry name" value="ADH_N"/>
    <property type="match status" value="1"/>
</dbReference>
<feature type="domain" description="F-box" evidence="5">
    <location>
        <begin position="343"/>
        <end position="389"/>
    </location>
</feature>
<accession>A0A9W7SSQ3</accession>
<dbReference type="AlphaFoldDB" id="A0A9W7SSQ3"/>
<dbReference type="PANTHER" id="PTHR48106:SF13">
    <property type="entry name" value="QUINONE OXIDOREDUCTASE-RELATED"/>
    <property type="match status" value="1"/>
</dbReference>
<sequence length="838" mass="93527">MASSVPSKQKGVVITKNGGTEVLEYKTDLEVPTPKEGQVLVKNDALAPSFPYILGREGEGTIVKAGGGDLHGLKEGDRVVWMAEQGYQEYTAAPAAKTVKVPGSFKKGQAAASLLQGLTAWTLIREAHHVKEDDWVLVHAAAGGTGLLLCQLLKAVGANAIGTASTPEKVEAAKKAGATHVINYSHEDVKSKVMELTNGQGVIAVFDGVGKDTFDLSMDCLARKGSMISFGNASGAVPPLTIARLSAKNARLMRPTLFNYLVTREEFEHYSNELFGFIEKGELDIKVHKTYPLSEVASAHQDLEGRKTSGKLLLDPTISIVASNVMLNSLDATNHMSRTATKMTSLLELSHELLHCIFIDLEPADLASLSRTCHTLNSYVRGNRLLHKDLYVRRYDEPQGKMEPDWENDIHDLVKLERILESESRQSKSQYLEYVAKQMNRLIERSKADSEESMNIRLLTEYFKDTNNIDVFLCASGLFERARTENQRAAATEDLRQASAKLHCLYGVPIDNVPRGSRSSFSMPRPDMPSMCTRLQLRPHMMHTYARSKVYDLREYTDNTLWGPFMNDGSHRVDWEKVEAVMIVLGFNLDKFSEREQGRWPKVWDRPFVGASPNSYLSLPAAPGPTKDMDEEMSKIREMALSLDAQDPYGISGTWMRVVCFLDYNDLYAFNFTQRIPDDEPREPIATEEAIRLIKIKLQVTKIEPPGSGDEDDDETGGDGLDWSGFRGERLPVVHFRGTSRSLHASWDPNANSRIRGTVRQTPEGEIRWTTFSIFHGEERWRSEGIQVGGLRSARGVLGNWFDKDYDEHGPAGPTAFWKVTDDLEEEKTGSASVFFHT</sequence>
<dbReference type="SUPFAM" id="SSF81383">
    <property type="entry name" value="F-box domain"/>
    <property type="match status" value="1"/>
</dbReference>
<evidence type="ECO:0000256" key="1">
    <source>
        <dbReference type="ARBA" id="ARBA00022857"/>
    </source>
</evidence>
<dbReference type="PROSITE" id="PS50181">
    <property type="entry name" value="FBOX"/>
    <property type="match status" value="1"/>
</dbReference>
<dbReference type="EMBL" id="RIBY02001845">
    <property type="protein sequence ID" value="KAH9827943.1"/>
    <property type="molecule type" value="Genomic_DNA"/>
</dbReference>
<dbReference type="GO" id="GO:0005829">
    <property type="term" value="C:cytosol"/>
    <property type="evidence" value="ECO:0007669"/>
    <property type="project" value="TreeGrafter"/>
</dbReference>
<evidence type="ECO:0000256" key="4">
    <source>
        <dbReference type="ARBA" id="ARBA00070796"/>
    </source>
</evidence>
<organism evidence="6 7">
    <name type="scientific">Teratosphaeria destructans</name>
    <dbReference type="NCBI Taxonomy" id="418781"/>
    <lineage>
        <taxon>Eukaryota</taxon>
        <taxon>Fungi</taxon>
        <taxon>Dikarya</taxon>
        <taxon>Ascomycota</taxon>
        <taxon>Pezizomycotina</taxon>
        <taxon>Dothideomycetes</taxon>
        <taxon>Dothideomycetidae</taxon>
        <taxon>Mycosphaerellales</taxon>
        <taxon>Teratosphaeriaceae</taxon>
        <taxon>Teratosphaeria</taxon>
    </lineage>
</organism>
<evidence type="ECO:0000256" key="2">
    <source>
        <dbReference type="ARBA" id="ARBA00023002"/>
    </source>
</evidence>
<proteinExistence type="predicted"/>
<dbReference type="Pfam" id="PF00107">
    <property type="entry name" value="ADH_zinc_N"/>
    <property type="match status" value="1"/>
</dbReference>
<dbReference type="GO" id="GO:0070402">
    <property type="term" value="F:NADPH binding"/>
    <property type="evidence" value="ECO:0007669"/>
    <property type="project" value="TreeGrafter"/>
</dbReference>
<dbReference type="InterPro" id="IPR013154">
    <property type="entry name" value="ADH-like_N"/>
</dbReference>
<dbReference type="OrthoDB" id="3226064at2759"/>
<evidence type="ECO:0000259" key="5">
    <source>
        <dbReference type="PROSITE" id="PS50181"/>
    </source>
</evidence>
<dbReference type="InterPro" id="IPR002364">
    <property type="entry name" value="Quin_OxRdtase/zeta-crystal_CS"/>
</dbReference>
<dbReference type="InterPro" id="IPR047618">
    <property type="entry name" value="QOR-like"/>
</dbReference>
<dbReference type="InterPro" id="IPR011032">
    <property type="entry name" value="GroES-like_sf"/>
</dbReference>
<keyword evidence="7" id="KW-1185">Reference proteome</keyword>